<gene>
    <name evidence="1" type="ORF">BLNAU_9020</name>
</gene>
<proteinExistence type="predicted"/>
<accession>A0ABQ9XX51</accession>
<dbReference type="EMBL" id="JARBJD010000060">
    <property type="protein sequence ID" value="KAK2956044.1"/>
    <property type="molecule type" value="Genomic_DNA"/>
</dbReference>
<evidence type="ECO:0000313" key="1">
    <source>
        <dbReference type="EMBL" id="KAK2956044.1"/>
    </source>
</evidence>
<protein>
    <submittedName>
        <fullName evidence="1">Uncharacterized protein</fullName>
    </submittedName>
</protein>
<keyword evidence="2" id="KW-1185">Reference proteome</keyword>
<sequence length="130" mass="14263">MKRLTTSIDCWTIAETVESVNPVTICWWMIRPPITSRDLSDDNDSVDAILFACVGIGADDDSADSLSTPHGSAHCALPRRALRIPTIKHPLLPLITSSVRSLLTLSSPMSRDVSQVRGLFFVWEGQEADV</sequence>
<dbReference type="Proteomes" id="UP001281761">
    <property type="component" value="Unassembled WGS sequence"/>
</dbReference>
<organism evidence="1 2">
    <name type="scientific">Blattamonas nauphoetae</name>
    <dbReference type="NCBI Taxonomy" id="2049346"/>
    <lineage>
        <taxon>Eukaryota</taxon>
        <taxon>Metamonada</taxon>
        <taxon>Preaxostyla</taxon>
        <taxon>Oxymonadida</taxon>
        <taxon>Blattamonas</taxon>
    </lineage>
</organism>
<name>A0ABQ9XX51_9EUKA</name>
<reference evidence="1 2" key="1">
    <citation type="journal article" date="2022" name="bioRxiv">
        <title>Genomics of Preaxostyla Flagellates Illuminates Evolutionary Transitions and the Path Towards Mitochondrial Loss.</title>
        <authorList>
            <person name="Novak L.V.F."/>
            <person name="Treitli S.C."/>
            <person name="Pyrih J."/>
            <person name="Halakuc P."/>
            <person name="Pipaliya S.V."/>
            <person name="Vacek V."/>
            <person name="Brzon O."/>
            <person name="Soukal P."/>
            <person name="Eme L."/>
            <person name="Dacks J.B."/>
            <person name="Karnkowska A."/>
            <person name="Elias M."/>
            <person name="Hampl V."/>
        </authorList>
    </citation>
    <scope>NUCLEOTIDE SEQUENCE [LARGE SCALE GENOMIC DNA]</scope>
    <source>
        <strain evidence="1">NAU3</strain>
        <tissue evidence="1">Gut</tissue>
    </source>
</reference>
<comment type="caution">
    <text evidence="1">The sequence shown here is derived from an EMBL/GenBank/DDBJ whole genome shotgun (WGS) entry which is preliminary data.</text>
</comment>
<evidence type="ECO:0000313" key="2">
    <source>
        <dbReference type="Proteomes" id="UP001281761"/>
    </source>
</evidence>